<gene>
    <name evidence="1" type="ORF">GCM10010528_24440</name>
</gene>
<evidence type="ECO:0000313" key="1">
    <source>
        <dbReference type="EMBL" id="GAA3044147.1"/>
    </source>
</evidence>
<proteinExistence type="predicted"/>
<comment type="caution">
    <text evidence="1">The sequence shown here is derived from an EMBL/GenBank/DDBJ whole genome shotgun (WGS) entry which is preliminary data.</text>
</comment>
<name>A0ABP6LJ07_9ACTN</name>
<sequence length="73" mass="7785">MCALMSAVEAVGCSESPVTEKREFLHCTVDEVTAGLERADLVELVFGLAALAADRSRVIGGLHDRLEALEVGR</sequence>
<reference evidence="2" key="1">
    <citation type="journal article" date="2019" name="Int. J. Syst. Evol. Microbiol.">
        <title>The Global Catalogue of Microorganisms (GCM) 10K type strain sequencing project: providing services to taxonomists for standard genome sequencing and annotation.</title>
        <authorList>
            <consortium name="The Broad Institute Genomics Platform"/>
            <consortium name="The Broad Institute Genome Sequencing Center for Infectious Disease"/>
            <person name="Wu L."/>
            <person name="Ma J."/>
        </authorList>
    </citation>
    <scope>NUCLEOTIDE SEQUENCE [LARGE SCALE GENOMIC DNA]</scope>
    <source>
        <strain evidence="2">JCM 14234</strain>
    </source>
</reference>
<organism evidence="1 2">
    <name type="scientific">Gordonia defluvii</name>
    <dbReference type="NCBI Taxonomy" id="283718"/>
    <lineage>
        <taxon>Bacteria</taxon>
        <taxon>Bacillati</taxon>
        <taxon>Actinomycetota</taxon>
        <taxon>Actinomycetes</taxon>
        <taxon>Mycobacteriales</taxon>
        <taxon>Gordoniaceae</taxon>
        <taxon>Gordonia</taxon>
    </lineage>
</organism>
<evidence type="ECO:0000313" key="2">
    <source>
        <dbReference type="Proteomes" id="UP001501035"/>
    </source>
</evidence>
<accession>A0ABP6LJ07</accession>
<dbReference type="EMBL" id="BAAAVS010000052">
    <property type="protein sequence ID" value="GAA3044147.1"/>
    <property type="molecule type" value="Genomic_DNA"/>
</dbReference>
<protein>
    <submittedName>
        <fullName evidence="1">Uncharacterized protein</fullName>
    </submittedName>
</protein>
<dbReference type="Proteomes" id="UP001501035">
    <property type="component" value="Unassembled WGS sequence"/>
</dbReference>
<keyword evidence="2" id="KW-1185">Reference proteome</keyword>